<comment type="cofactor">
    <cofactor evidence="2">
        <name>Zn(2+)</name>
        <dbReference type="ChEBI" id="CHEBI:29105"/>
    </cofactor>
</comment>
<dbReference type="InterPro" id="IPR011055">
    <property type="entry name" value="Dup_hybrid_motif"/>
</dbReference>
<organism evidence="7 8">
    <name type="scientific">Salinicoccus sesuvii</name>
    <dbReference type="NCBI Taxonomy" id="868281"/>
    <lineage>
        <taxon>Bacteria</taxon>
        <taxon>Bacillati</taxon>
        <taxon>Bacillota</taxon>
        <taxon>Bacilli</taxon>
        <taxon>Bacillales</taxon>
        <taxon>Staphylococcaceae</taxon>
        <taxon>Salinicoccus</taxon>
    </lineage>
</organism>
<dbReference type="CDD" id="cd12797">
    <property type="entry name" value="M23_peptidase"/>
    <property type="match status" value="1"/>
</dbReference>
<keyword evidence="5" id="KW-0378">Hydrolase</keyword>
<evidence type="ECO:0000313" key="7">
    <source>
        <dbReference type="EMBL" id="MFC3387947.1"/>
    </source>
</evidence>
<evidence type="ECO:0000259" key="6">
    <source>
        <dbReference type="Pfam" id="PF01551"/>
    </source>
</evidence>
<dbReference type="PANTHER" id="PTHR21666">
    <property type="entry name" value="PEPTIDASE-RELATED"/>
    <property type="match status" value="1"/>
</dbReference>
<dbReference type="EMBL" id="JBHRVQ010000001">
    <property type="protein sequence ID" value="MFC3387947.1"/>
    <property type="molecule type" value="Genomic_DNA"/>
</dbReference>
<dbReference type="EC" id="3.4.24.75" evidence="4"/>
<evidence type="ECO:0000256" key="1">
    <source>
        <dbReference type="ARBA" id="ARBA00001667"/>
    </source>
</evidence>
<dbReference type="InterPro" id="IPR016047">
    <property type="entry name" value="M23ase_b-sheet_dom"/>
</dbReference>
<protein>
    <recommendedName>
        <fullName evidence="4">lysostaphin</fullName>
        <ecNumber evidence="4">3.4.24.75</ecNumber>
    </recommendedName>
</protein>
<comment type="similarity">
    <text evidence="3">Belongs to the peptidase M23B family.</text>
</comment>
<evidence type="ECO:0000256" key="2">
    <source>
        <dbReference type="ARBA" id="ARBA00001947"/>
    </source>
</evidence>
<keyword evidence="5" id="KW-0482">Metalloprotease</keyword>
<evidence type="ECO:0000313" key="8">
    <source>
        <dbReference type="Proteomes" id="UP001595637"/>
    </source>
</evidence>
<comment type="caution">
    <text evidence="7">The sequence shown here is derived from an EMBL/GenBank/DDBJ whole genome shotgun (WGS) entry which is preliminary data.</text>
</comment>
<dbReference type="PANTHER" id="PTHR21666:SF270">
    <property type="entry name" value="MUREIN HYDROLASE ACTIVATOR ENVC"/>
    <property type="match status" value="1"/>
</dbReference>
<proteinExistence type="inferred from homology"/>
<keyword evidence="8" id="KW-1185">Reference proteome</keyword>
<reference evidence="8" key="1">
    <citation type="journal article" date="2019" name="Int. J. Syst. Evol. Microbiol.">
        <title>The Global Catalogue of Microorganisms (GCM) 10K type strain sequencing project: providing services to taxonomists for standard genome sequencing and annotation.</title>
        <authorList>
            <consortium name="The Broad Institute Genomics Platform"/>
            <consortium name="The Broad Institute Genome Sequencing Center for Infectious Disease"/>
            <person name="Wu L."/>
            <person name="Ma J."/>
        </authorList>
    </citation>
    <scope>NUCLEOTIDE SEQUENCE [LARGE SCALE GENOMIC DNA]</scope>
    <source>
        <strain evidence="8">CCM 7756</strain>
    </source>
</reference>
<evidence type="ECO:0000256" key="4">
    <source>
        <dbReference type="ARBA" id="ARBA00012322"/>
    </source>
</evidence>
<name>A0ABV7N2U8_9STAP</name>
<feature type="domain" description="M23ase beta-sheet core" evidence="6">
    <location>
        <begin position="168"/>
        <end position="261"/>
    </location>
</feature>
<gene>
    <name evidence="7" type="ORF">ACFOEO_04945</name>
</gene>
<evidence type="ECO:0000256" key="5">
    <source>
        <dbReference type="ARBA" id="ARBA00023049"/>
    </source>
</evidence>
<dbReference type="Proteomes" id="UP001595637">
    <property type="component" value="Unassembled WGS sequence"/>
</dbReference>
<keyword evidence="5" id="KW-0645">Protease</keyword>
<dbReference type="InterPro" id="IPR050570">
    <property type="entry name" value="Cell_wall_metabolism_enzyme"/>
</dbReference>
<dbReference type="Gene3D" id="2.70.70.10">
    <property type="entry name" value="Glucose Permease (Domain IIA)"/>
    <property type="match status" value="1"/>
</dbReference>
<comment type="catalytic activity">
    <reaction evidence="1">
        <text>Hydrolysis of the -Gly-|-Gly- bond in the pentaglycine inter-peptide link joining staphylococcal cell wall peptidoglycans.</text>
        <dbReference type="EC" id="3.4.24.75"/>
    </reaction>
</comment>
<accession>A0ABV7N2U8</accession>
<dbReference type="Pfam" id="PF01551">
    <property type="entry name" value="Peptidase_M23"/>
    <property type="match status" value="1"/>
</dbReference>
<dbReference type="RefSeq" id="WP_380652662.1">
    <property type="nucleotide sequence ID" value="NZ_JBHRVQ010000001.1"/>
</dbReference>
<dbReference type="SUPFAM" id="SSF51261">
    <property type="entry name" value="Duplicated hybrid motif"/>
    <property type="match status" value="1"/>
</dbReference>
<sequence>MAQQSVFPEEFGYYFSEGGFERIYRQTVKDFQLQMGLDTFVEAAHAFSQDAGDFKLKHSNQLEPGIKRYQWVDTDENRMITVAYSTDGEIIGIQFDVYEKYTSDREVSINAYRLPFEADWFVLWGGSDRFLNYHYPYAHQRYAYDFIRKSSGSAFDGDEASLEAYYAFGASVLAPRGGEVVKVVNDVVDNPPHTSNMSAPEGNHIIISHGYNEYSLLAHLRQHSITVEQGDTVETGTRIAQCGNSGASDTPHLHFHVMDGADPHTSQSIRIQFTEMREPRQGDTLKGRPGR</sequence>
<evidence type="ECO:0000256" key="3">
    <source>
        <dbReference type="ARBA" id="ARBA00006646"/>
    </source>
</evidence>